<name>A0A9Q5XA83_9BACT</name>
<evidence type="ECO:0000313" key="1">
    <source>
        <dbReference type="EMBL" id="OUO07502.1"/>
    </source>
</evidence>
<protein>
    <submittedName>
        <fullName evidence="1">Uncharacterized protein</fullName>
    </submittedName>
</protein>
<accession>A0A9Q5XA83</accession>
<dbReference type="Proteomes" id="UP000195975">
    <property type="component" value="Unassembled WGS sequence"/>
</dbReference>
<gene>
    <name evidence="1" type="ORF">B5F96_02230</name>
</gene>
<dbReference type="AlphaFoldDB" id="A0A9Q5XA83"/>
<sequence>MKGERYKQKKLRRWKRFRSFFFPKFLQKYSYKMLKMLQLTEKITYFASLIVCRSTEKIGTLAH</sequence>
<organism evidence="1 2">
    <name type="scientific">Parabacteroides johnsonii</name>
    <dbReference type="NCBI Taxonomy" id="387661"/>
    <lineage>
        <taxon>Bacteria</taxon>
        <taxon>Pseudomonadati</taxon>
        <taxon>Bacteroidota</taxon>
        <taxon>Bacteroidia</taxon>
        <taxon>Bacteroidales</taxon>
        <taxon>Tannerellaceae</taxon>
        <taxon>Parabacteroides</taxon>
    </lineage>
</organism>
<dbReference type="EMBL" id="NFIJ01000001">
    <property type="protein sequence ID" value="OUO07502.1"/>
    <property type="molecule type" value="Genomic_DNA"/>
</dbReference>
<proteinExistence type="predicted"/>
<comment type="caution">
    <text evidence="1">The sequence shown here is derived from an EMBL/GenBank/DDBJ whole genome shotgun (WGS) entry which is preliminary data.</text>
</comment>
<reference evidence="2" key="1">
    <citation type="submission" date="2017-04" db="EMBL/GenBank/DDBJ databases">
        <title>Function of individual gut microbiota members based on whole genome sequencing of pure cultures obtained from chicken caecum.</title>
        <authorList>
            <person name="Medvecky M."/>
            <person name="Cejkova D."/>
            <person name="Polansky O."/>
            <person name="Karasova D."/>
            <person name="Kubasova T."/>
            <person name="Cizek A."/>
            <person name="Rychlik I."/>
        </authorList>
    </citation>
    <scope>NUCLEOTIDE SEQUENCE [LARGE SCALE GENOMIC DNA]</scope>
    <source>
        <strain evidence="2">An42</strain>
    </source>
</reference>
<evidence type="ECO:0000313" key="2">
    <source>
        <dbReference type="Proteomes" id="UP000195975"/>
    </source>
</evidence>